<gene>
    <name evidence="3" type="ORF">BVRB_015020</name>
</gene>
<dbReference type="GO" id="GO:0010073">
    <property type="term" value="P:meristem maintenance"/>
    <property type="evidence" value="ECO:0007669"/>
    <property type="project" value="InterPro"/>
</dbReference>
<dbReference type="PANTHER" id="PTHR46033:SF8">
    <property type="entry name" value="PROTEIN MAINTENANCE OF MERISTEMS-LIKE"/>
    <property type="match status" value="1"/>
</dbReference>
<dbReference type="OMA" id="FPMEWIL"/>
<feature type="compositionally biased region" description="Basic residues" evidence="1">
    <location>
        <begin position="349"/>
        <end position="358"/>
    </location>
</feature>
<feature type="domain" description="Aminotransferase-like plant mobile" evidence="2">
    <location>
        <begin position="6"/>
        <end position="266"/>
    </location>
</feature>
<dbReference type="PANTHER" id="PTHR46033">
    <property type="entry name" value="PROTEIN MAIN-LIKE 2"/>
    <property type="match status" value="1"/>
</dbReference>
<dbReference type="EMBL" id="KQ090820">
    <property type="protein sequence ID" value="KMS94822.1"/>
    <property type="molecule type" value="Genomic_DNA"/>
</dbReference>
<evidence type="ECO:0000313" key="3">
    <source>
        <dbReference type="EMBL" id="KMS94822.1"/>
    </source>
</evidence>
<proteinExistence type="predicted"/>
<dbReference type="Gramene" id="KMS94822">
    <property type="protein sequence ID" value="KMS94822"/>
    <property type="gene ID" value="BVRB_015020"/>
</dbReference>
<dbReference type="OrthoDB" id="1704833at2759"/>
<sequence length="381" mass="44665">MSYYNPSSNTFNIRGQYVLGITLEDVLFLARIRIDGTAVLVKDYSNKHCFDIFGEEIDDFEKLYDIIYDNSLDWKKRKAALLMVIVQCIIMPTSDGKKYYAALFECLRDPDETSGKYAWGAGMLAFLQYHMEKLNASVKFCGCIWLVLCFFLVRIPTLWDSLGLGSVREEIEAGELEQHPFPMKWILDKLLLNSTLGYDRRAGCRTKMKSVFDNLKDEQISWTPYTKWVLPDELKEDKKFITRLGPIFCSNYVVNHKPHCVTKQFGGFELDRFMDRDKLAIFDHPLTFVDNRGSNKHDYYESYKRELMLWAKRVCVDDYADNNDRPPSRCARDRPPSPSRARDRPPSPSRHRPRQRRNYTREEGPRRGERNRHPSVRFSPS</sequence>
<accession>A0A0J8B4Q6</accession>
<dbReference type="AlphaFoldDB" id="A0A0J8B4Q6"/>
<feature type="region of interest" description="Disordered" evidence="1">
    <location>
        <begin position="322"/>
        <end position="381"/>
    </location>
</feature>
<feature type="compositionally biased region" description="Basic and acidic residues" evidence="1">
    <location>
        <begin position="359"/>
        <end position="372"/>
    </location>
</feature>
<evidence type="ECO:0000313" key="4">
    <source>
        <dbReference type="Proteomes" id="UP000035740"/>
    </source>
</evidence>
<keyword evidence="4" id="KW-1185">Reference proteome</keyword>
<reference evidence="3 4" key="1">
    <citation type="journal article" date="2014" name="Nature">
        <title>The genome of the recently domesticated crop plant sugar beet (Beta vulgaris).</title>
        <authorList>
            <person name="Dohm J.C."/>
            <person name="Minoche A.E."/>
            <person name="Holtgrawe D."/>
            <person name="Capella-Gutierrez S."/>
            <person name="Zakrzewski F."/>
            <person name="Tafer H."/>
            <person name="Rupp O."/>
            <person name="Sorensen T.R."/>
            <person name="Stracke R."/>
            <person name="Reinhardt R."/>
            <person name="Goesmann A."/>
            <person name="Kraft T."/>
            <person name="Schulz B."/>
            <person name="Stadler P.F."/>
            <person name="Schmidt T."/>
            <person name="Gabaldon T."/>
            <person name="Lehrach H."/>
            <person name="Weisshaar B."/>
            <person name="Himmelbauer H."/>
        </authorList>
    </citation>
    <scope>NUCLEOTIDE SEQUENCE [LARGE SCALE GENOMIC DNA]</scope>
    <source>
        <tissue evidence="3">Taproot</tissue>
    </source>
</reference>
<dbReference type="Proteomes" id="UP000035740">
    <property type="component" value="Unassembled WGS sequence"/>
</dbReference>
<dbReference type="InterPro" id="IPR044824">
    <property type="entry name" value="MAIN-like"/>
</dbReference>
<name>A0A0J8B4Q6_BETVV</name>
<feature type="compositionally biased region" description="Basic and acidic residues" evidence="1">
    <location>
        <begin position="322"/>
        <end position="345"/>
    </location>
</feature>
<dbReference type="Pfam" id="PF10536">
    <property type="entry name" value="PMD"/>
    <property type="match status" value="1"/>
</dbReference>
<evidence type="ECO:0000256" key="1">
    <source>
        <dbReference type="SAM" id="MobiDB-lite"/>
    </source>
</evidence>
<organism evidence="3 4">
    <name type="scientific">Beta vulgaris subsp. vulgaris</name>
    <name type="common">Beet</name>
    <dbReference type="NCBI Taxonomy" id="3555"/>
    <lineage>
        <taxon>Eukaryota</taxon>
        <taxon>Viridiplantae</taxon>
        <taxon>Streptophyta</taxon>
        <taxon>Embryophyta</taxon>
        <taxon>Tracheophyta</taxon>
        <taxon>Spermatophyta</taxon>
        <taxon>Magnoliopsida</taxon>
        <taxon>eudicotyledons</taxon>
        <taxon>Gunneridae</taxon>
        <taxon>Pentapetalae</taxon>
        <taxon>Caryophyllales</taxon>
        <taxon>Chenopodiaceae</taxon>
        <taxon>Betoideae</taxon>
        <taxon>Beta</taxon>
    </lineage>
</organism>
<evidence type="ECO:0000259" key="2">
    <source>
        <dbReference type="Pfam" id="PF10536"/>
    </source>
</evidence>
<dbReference type="InterPro" id="IPR019557">
    <property type="entry name" value="AminoTfrase-like_pln_mobile"/>
</dbReference>
<protein>
    <recommendedName>
        <fullName evidence="2">Aminotransferase-like plant mobile domain-containing protein</fullName>
    </recommendedName>
</protein>